<dbReference type="CDD" id="cd00041">
    <property type="entry name" value="CUB"/>
    <property type="match status" value="3"/>
</dbReference>
<evidence type="ECO:0000256" key="2">
    <source>
        <dbReference type="ARBA" id="ARBA00022737"/>
    </source>
</evidence>
<feature type="compositionally biased region" description="Polar residues" evidence="6">
    <location>
        <begin position="556"/>
        <end position="566"/>
    </location>
</feature>
<reference evidence="9" key="1">
    <citation type="submission" date="2023-01" db="EMBL/GenBank/DDBJ databases">
        <title>Genome assembly of the deep-sea coral Lophelia pertusa.</title>
        <authorList>
            <person name="Herrera S."/>
            <person name="Cordes E."/>
        </authorList>
    </citation>
    <scope>NUCLEOTIDE SEQUENCE</scope>
    <source>
        <strain evidence="9">USNM1676648</strain>
        <tissue evidence="9">Polyp</tissue>
    </source>
</reference>
<keyword evidence="7" id="KW-1133">Transmembrane helix</keyword>
<dbReference type="Proteomes" id="UP001163046">
    <property type="component" value="Unassembled WGS sequence"/>
</dbReference>
<proteinExistence type="predicted"/>
<evidence type="ECO:0000256" key="5">
    <source>
        <dbReference type="PROSITE-ProRule" id="PRU00059"/>
    </source>
</evidence>
<accession>A0A9X0A0M6</accession>
<dbReference type="AlphaFoldDB" id="A0A9X0A0M6"/>
<dbReference type="Pfam" id="PF00431">
    <property type="entry name" value="CUB"/>
    <property type="match status" value="3"/>
</dbReference>
<keyword evidence="1" id="KW-0732">Signal</keyword>
<dbReference type="EMBL" id="MU825407">
    <property type="protein sequence ID" value="KAJ7391297.1"/>
    <property type="molecule type" value="Genomic_DNA"/>
</dbReference>
<keyword evidence="10" id="KW-1185">Reference proteome</keyword>
<keyword evidence="7" id="KW-0812">Transmembrane</keyword>
<evidence type="ECO:0000256" key="6">
    <source>
        <dbReference type="SAM" id="MobiDB-lite"/>
    </source>
</evidence>
<comment type="caution">
    <text evidence="9">The sequence shown here is derived from an EMBL/GenBank/DDBJ whole genome shotgun (WGS) entry which is preliminary data.</text>
</comment>
<dbReference type="SUPFAM" id="SSF49854">
    <property type="entry name" value="Spermadhesin, CUB domain"/>
    <property type="match status" value="3"/>
</dbReference>
<organism evidence="9 10">
    <name type="scientific">Desmophyllum pertusum</name>
    <dbReference type="NCBI Taxonomy" id="174260"/>
    <lineage>
        <taxon>Eukaryota</taxon>
        <taxon>Metazoa</taxon>
        <taxon>Cnidaria</taxon>
        <taxon>Anthozoa</taxon>
        <taxon>Hexacorallia</taxon>
        <taxon>Scleractinia</taxon>
        <taxon>Caryophylliina</taxon>
        <taxon>Caryophylliidae</taxon>
        <taxon>Desmophyllum</taxon>
    </lineage>
</organism>
<feature type="domain" description="CUB" evidence="8">
    <location>
        <begin position="69"/>
        <end position="190"/>
    </location>
</feature>
<evidence type="ECO:0000313" key="10">
    <source>
        <dbReference type="Proteomes" id="UP001163046"/>
    </source>
</evidence>
<keyword evidence="7" id="KW-0472">Membrane</keyword>
<name>A0A9X0A0M6_9CNID</name>
<evidence type="ECO:0000256" key="1">
    <source>
        <dbReference type="ARBA" id="ARBA00022729"/>
    </source>
</evidence>
<dbReference type="InterPro" id="IPR035914">
    <property type="entry name" value="Sperma_CUB_dom_sf"/>
</dbReference>
<dbReference type="OrthoDB" id="6345439at2759"/>
<dbReference type="PANTHER" id="PTHR24251:SF37">
    <property type="entry name" value="CUB DOMAIN-CONTAINING PROTEIN"/>
    <property type="match status" value="1"/>
</dbReference>
<evidence type="ECO:0000259" key="8">
    <source>
        <dbReference type="PROSITE" id="PS01180"/>
    </source>
</evidence>
<keyword evidence="2" id="KW-0677">Repeat</keyword>
<dbReference type="FunFam" id="2.60.120.290:FF:000005">
    <property type="entry name" value="Procollagen C-endopeptidase enhancer 1"/>
    <property type="match status" value="1"/>
</dbReference>
<feature type="disulfide bond" evidence="5">
    <location>
        <begin position="196"/>
        <end position="223"/>
    </location>
</feature>
<evidence type="ECO:0000256" key="7">
    <source>
        <dbReference type="SAM" id="Phobius"/>
    </source>
</evidence>
<dbReference type="Gene3D" id="2.60.120.290">
    <property type="entry name" value="Spermadhesin, CUB domain"/>
    <property type="match status" value="3"/>
</dbReference>
<feature type="domain" description="CUB" evidence="8">
    <location>
        <begin position="342"/>
        <end position="462"/>
    </location>
</feature>
<evidence type="ECO:0000256" key="3">
    <source>
        <dbReference type="ARBA" id="ARBA00023157"/>
    </source>
</evidence>
<dbReference type="PROSITE" id="PS01180">
    <property type="entry name" value="CUB"/>
    <property type="match status" value="3"/>
</dbReference>
<feature type="transmembrane region" description="Helical" evidence="7">
    <location>
        <begin position="469"/>
        <end position="490"/>
    </location>
</feature>
<dbReference type="PANTHER" id="PTHR24251">
    <property type="entry name" value="OVOCHYMASE-RELATED"/>
    <property type="match status" value="1"/>
</dbReference>
<sequence>MEARNSVSEPFESCRGVDYGCSLDQEQTLNELYVSLLQSIGLKNAICTRADINRLGFLVTEPRVILGGCDNSIQTIDLRYTSNGTIHSPGYPYSNYGNNQNCQWLIKAPSSPMEKVLIYFTTFDLEICHYCNCDSVEIFDGSNSFSTRLSRSCGSSLPSPVYSSGRYLYMRFTSDSSVTRQGFVAHYRVLSSLSGCPSIVPGASAGVIYSPNFPSNYPRSKSCEWLITAPLQKMIKLNFTRFNLKSTLGGYCNDYVEVRNKYYSLIGKYCGAQIPSSITSSTSIRVRFHSDSTFVDAGFMAFYQTGYSGFSTTSYPPTRTFPWRWTTKPRIYPTPAASTYACKPHFQTSISVGGSSSSSSISSPLGDDYYHTNSPKTTCTFQIDTSTGYILELSFDDMSISSCSSCSCGYVKVRDGSSSSAKLLGIYCNGNSGPVSSEGNHMFVEYYGYYSGTALKATVRSKKDTPVNVTAIVVPIVVAVVLFSIIFVVIKCTTIMRSAEPAGSSGVNEVTRQPLSHRIELPPTTQSQSSHATSQSSSHPYSDPFTTVSAPPPPSTDNSQGVTNMSMEDGAAQL</sequence>
<comment type="caution">
    <text evidence="5">Lacks conserved residue(s) required for the propagation of feature annotation.</text>
</comment>
<feature type="region of interest" description="Disordered" evidence="6">
    <location>
        <begin position="521"/>
        <end position="574"/>
    </location>
</feature>
<dbReference type="SMART" id="SM00042">
    <property type="entry name" value="CUB"/>
    <property type="match status" value="3"/>
</dbReference>
<gene>
    <name evidence="9" type="ORF">OS493_019429</name>
</gene>
<feature type="domain" description="CUB" evidence="8">
    <location>
        <begin position="196"/>
        <end position="306"/>
    </location>
</feature>
<dbReference type="InterPro" id="IPR000859">
    <property type="entry name" value="CUB_dom"/>
</dbReference>
<dbReference type="FunFam" id="2.60.120.290:FF:000003">
    <property type="entry name" value="Neuropilin"/>
    <property type="match status" value="1"/>
</dbReference>
<evidence type="ECO:0000313" key="9">
    <source>
        <dbReference type="EMBL" id="KAJ7391297.1"/>
    </source>
</evidence>
<feature type="compositionally biased region" description="Low complexity" evidence="6">
    <location>
        <begin position="522"/>
        <end position="542"/>
    </location>
</feature>
<evidence type="ECO:0000256" key="4">
    <source>
        <dbReference type="ARBA" id="ARBA00023180"/>
    </source>
</evidence>
<keyword evidence="4" id="KW-0325">Glycoprotein</keyword>
<keyword evidence="3 5" id="KW-1015">Disulfide bond</keyword>
<protein>
    <recommendedName>
        <fullName evidence="8">CUB domain-containing protein</fullName>
    </recommendedName>
</protein>